<evidence type="ECO:0000256" key="6">
    <source>
        <dbReference type="ARBA" id="ARBA00023163"/>
    </source>
</evidence>
<evidence type="ECO:0000256" key="7">
    <source>
        <dbReference type="ARBA" id="ARBA00023242"/>
    </source>
</evidence>
<dbReference type="SMART" id="SM00717">
    <property type="entry name" value="SANT"/>
    <property type="match status" value="2"/>
</dbReference>
<reference evidence="11 12" key="1">
    <citation type="journal article" date="2023" name="Hortic Res">
        <title>Pangenome of water caltrop reveals structural variations and asymmetric subgenome divergence after allopolyploidization.</title>
        <authorList>
            <person name="Zhang X."/>
            <person name="Chen Y."/>
            <person name="Wang L."/>
            <person name="Yuan Y."/>
            <person name="Fang M."/>
            <person name="Shi L."/>
            <person name="Lu R."/>
            <person name="Comes H.P."/>
            <person name="Ma Y."/>
            <person name="Chen Y."/>
            <person name="Huang G."/>
            <person name="Zhou Y."/>
            <person name="Zheng Z."/>
            <person name="Qiu Y."/>
        </authorList>
    </citation>
    <scope>NUCLEOTIDE SEQUENCE [LARGE SCALE GENOMIC DNA]</scope>
    <source>
        <tissue evidence="11">Roots</tissue>
    </source>
</reference>
<dbReference type="EMBL" id="JAXIOK010000005">
    <property type="protein sequence ID" value="KAK4771146.1"/>
    <property type="molecule type" value="Genomic_DNA"/>
</dbReference>
<dbReference type="FunFam" id="1.10.10.60:FF:000001">
    <property type="entry name" value="MYB-related transcription factor"/>
    <property type="match status" value="1"/>
</dbReference>
<proteinExistence type="predicted"/>
<dbReference type="GO" id="GO:0005634">
    <property type="term" value="C:nucleus"/>
    <property type="evidence" value="ECO:0007669"/>
    <property type="project" value="UniProtKB-SubCell"/>
</dbReference>
<dbReference type="GO" id="GO:0048235">
    <property type="term" value="P:pollen sperm cell differentiation"/>
    <property type="evidence" value="ECO:0007669"/>
    <property type="project" value="UniProtKB-ARBA"/>
</dbReference>
<keyword evidence="2" id="KW-0677">Repeat</keyword>
<evidence type="ECO:0000259" key="10">
    <source>
        <dbReference type="PROSITE" id="PS51294"/>
    </source>
</evidence>
<dbReference type="CDD" id="cd00167">
    <property type="entry name" value="SANT"/>
    <property type="match status" value="2"/>
</dbReference>
<feature type="domain" description="Myb-like" evidence="9">
    <location>
        <begin position="92"/>
        <end position="142"/>
    </location>
</feature>
<keyword evidence="3" id="KW-0805">Transcription regulation</keyword>
<feature type="compositionally biased region" description="Low complexity" evidence="8">
    <location>
        <begin position="20"/>
        <end position="29"/>
    </location>
</feature>
<dbReference type="PANTHER" id="PTHR47995">
    <property type="entry name" value="TRANSCRIPTION FACTOR MYB33-RELATED"/>
    <property type="match status" value="1"/>
</dbReference>
<dbReference type="Proteomes" id="UP001345219">
    <property type="component" value="Chromosome 24"/>
</dbReference>
<feature type="compositionally biased region" description="Low complexity" evidence="8">
    <location>
        <begin position="163"/>
        <end position="180"/>
    </location>
</feature>
<gene>
    <name evidence="11" type="ORF">SAY87_031678</name>
</gene>
<dbReference type="InterPro" id="IPR001005">
    <property type="entry name" value="SANT/Myb"/>
</dbReference>
<evidence type="ECO:0000313" key="11">
    <source>
        <dbReference type="EMBL" id="KAK4771146.1"/>
    </source>
</evidence>
<keyword evidence="7" id="KW-0539">Nucleus</keyword>
<feature type="region of interest" description="Disordered" evidence="8">
    <location>
        <begin position="1"/>
        <end position="38"/>
    </location>
</feature>
<dbReference type="AlphaFoldDB" id="A0AAN7KPV5"/>
<dbReference type="SUPFAM" id="SSF46689">
    <property type="entry name" value="Homeodomain-like"/>
    <property type="match status" value="1"/>
</dbReference>
<accession>A0AAN7KPV5</accession>
<evidence type="ECO:0000256" key="8">
    <source>
        <dbReference type="SAM" id="MobiDB-lite"/>
    </source>
</evidence>
<dbReference type="PANTHER" id="PTHR47995:SF18">
    <property type="entry name" value="TRANSCRIPTION FACTOR MYB65"/>
    <property type="match status" value="1"/>
</dbReference>
<evidence type="ECO:0000259" key="9">
    <source>
        <dbReference type="PROSITE" id="PS50090"/>
    </source>
</evidence>
<keyword evidence="12" id="KW-1185">Reference proteome</keyword>
<dbReference type="PROSITE" id="PS51294">
    <property type="entry name" value="HTH_MYB"/>
    <property type="match status" value="2"/>
</dbReference>
<dbReference type="GO" id="GO:0009653">
    <property type="term" value="P:anatomical structure morphogenesis"/>
    <property type="evidence" value="ECO:0007669"/>
    <property type="project" value="UniProtKB-ARBA"/>
</dbReference>
<evidence type="ECO:0000256" key="5">
    <source>
        <dbReference type="ARBA" id="ARBA00023159"/>
    </source>
</evidence>
<dbReference type="PROSITE" id="PS50090">
    <property type="entry name" value="MYB_LIKE"/>
    <property type="match status" value="2"/>
</dbReference>
<evidence type="ECO:0000256" key="2">
    <source>
        <dbReference type="ARBA" id="ARBA00022737"/>
    </source>
</evidence>
<feature type="region of interest" description="Disordered" evidence="8">
    <location>
        <begin position="163"/>
        <end position="184"/>
    </location>
</feature>
<comment type="caution">
    <text evidence="11">The sequence shown here is derived from an EMBL/GenBank/DDBJ whole genome shotgun (WGS) entry which is preliminary data.</text>
</comment>
<dbReference type="Gene3D" id="1.10.10.60">
    <property type="entry name" value="Homeodomain-like"/>
    <property type="match status" value="2"/>
</dbReference>
<sequence length="463" mass="50787">MVAHSGVCDGLETVLRRPNGGSTSSSSASGGSGGGVAAKHALKKGTWTAAEDAILMEYVRKNGEGNWNALQKNTSLARCGKSCRLRWTNHLRPNLKKGSFTQEEERLILHLHAQLGNKWARMAAQLPGRTDNEIKNFWNTRIKRRIRQGLPLYLTGITVEKSPASSPVQPQLQSQPQPQSIGPAAIRGWPPLPIPNRTISPLPIPNSLTNLHSMTILSPKELVPNSHHDLNNSSFPGFSTTPQTSPLISPTSSSFQFSPFNFNQGLQRTTQWPGTVYDTFVKPVELPSNQLFLSPPVKKSVFQAKPELETNPGVSIPKSSRIEQPETLLESNESLQKYGDLLNLQDEFSLKPADAWEISACSNNSYPETSPGMKNQVKEENEYGNDEISKLLQSISTPSDISEGFNLLVGNITMPPLDLGSGVVVTEDSLGLDMQQIASIFQADPGYIDVNRQATWDNLPRMC</sequence>
<protein>
    <submittedName>
        <fullName evidence="11">Uncharacterized protein</fullName>
    </submittedName>
</protein>
<organism evidence="11 12">
    <name type="scientific">Trapa incisa</name>
    <dbReference type="NCBI Taxonomy" id="236973"/>
    <lineage>
        <taxon>Eukaryota</taxon>
        <taxon>Viridiplantae</taxon>
        <taxon>Streptophyta</taxon>
        <taxon>Embryophyta</taxon>
        <taxon>Tracheophyta</taxon>
        <taxon>Spermatophyta</taxon>
        <taxon>Magnoliopsida</taxon>
        <taxon>eudicotyledons</taxon>
        <taxon>Gunneridae</taxon>
        <taxon>Pentapetalae</taxon>
        <taxon>rosids</taxon>
        <taxon>malvids</taxon>
        <taxon>Myrtales</taxon>
        <taxon>Lythraceae</taxon>
        <taxon>Trapa</taxon>
    </lineage>
</organism>
<evidence type="ECO:0000313" key="12">
    <source>
        <dbReference type="Proteomes" id="UP001345219"/>
    </source>
</evidence>
<keyword evidence="5" id="KW-0010">Activator</keyword>
<name>A0AAN7KPV5_9MYRT</name>
<evidence type="ECO:0000256" key="1">
    <source>
        <dbReference type="ARBA" id="ARBA00004123"/>
    </source>
</evidence>
<dbReference type="GO" id="GO:0003677">
    <property type="term" value="F:DNA binding"/>
    <property type="evidence" value="ECO:0007669"/>
    <property type="project" value="UniProtKB-KW"/>
</dbReference>
<keyword evidence="4" id="KW-0238">DNA-binding</keyword>
<dbReference type="InterPro" id="IPR009057">
    <property type="entry name" value="Homeodomain-like_sf"/>
</dbReference>
<evidence type="ECO:0000256" key="3">
    <source>
        <dbReference type="ARBA" id="ARBA00023015"/>
    </source>
</evidence>
<feature type="domain" description="HTH myb-type" evidence="10">
    <location>
        <begin position="39"/>
        <end position="91"/>
    </location>
</feature>
<dbReference type="GO" id="GO:0040008">
    <property type="term" value="P:regulation of growth"/>
    <property type="evidence" value="ECO:0007669"/>
    <property type="project" value="UniProtKB-ARBA"/>
</dbReference>
<keyword evidence="6" id="KW-0804">Transcription</keyword>
<dbReference type="Pfam" id="PF00249">
    <property type="entry name" value="Myb_DNA-binding"/>
    <property type="match status" value="2"/>
</dbReference>
<comment type="subcellular location">
    <subcellularLocation>
        <location evidence="1">Nucleus</location>
    </subcellularLocation>
</comment>
<feature type="domain" description="HTH myb-type" evidence="10">
    <location>
        <begin position="92"/>
        <end position="146"/>
    </location>
</feature>
<dbReference type="InterPro" id="IPR017930">
    <property type="entry name" value="Myb_dom"/>
</dbReference>
<dbReference type="GO" id="GO:0045893">
    <property type="term" value="P:positive regulation of DNA-templated transcription"/>
    <property type="evidence" value="ECO:0007669"/>
    <property type="project" value="UniProtKB-ARBA"/>
</dbReference>
<feature type="domain" description="Myb-like" evidence="9">
    <location>
        <begin position="39"/>
        <end position="91"/>
    </location>
</feature>
<evidence type="ECO:0000256" key="4">
    <source>
        <dbReference type="ARBA" id="ARBA00023125"/>
    </source>
</evidence>
<dbReference type="FunFam" id="1.10.10.60:FF:000119">
    <property type="entry name" value="Transcription factor GAMYB"/>
    <property type="match status" value="1"/>
</dbReference>